<dbReference type="Proteomes" id="UP000028486">
    <property type="component" value="Chromosome"/>
</dbReference>
<dbReference type="KEGG" id="caj:CIG1485E_0124"/>
<evidence type="ECO:0000313" key="1">
    <source>
        <dbReference type="EMBL" id="AII14002.1"/>
    </source>
</evidence>
<protein>
    <submittedName>
        <fullName evidence="1">Uncharacterized protein</fullName>
    </submittedName>
</protein>
<gene>
    <name evidence="1" type="ORF">CIG1485E_0124</name>
</gene>
<name>A0A076F972_9BACT</name>
<dbReference type="HOGENOM" id="CLU_2750159_0_0_7"/>
<dbReference type="RefSeq" id="WP_038452591.1">
    <property type="nucleotide sequence ID" value="NZ_CP009043.1"/>
</dbReference>
<organism evidence="1 2">
    <name type="scientific">Campylobacter iguaniorum</name>
    <dbReference type="NCBI Taxonomy" id="1244531"/>
    <lineage>
        <taxon>Bacteria</taxon>
        <taxon>Pseudomonadati</taxon>
        <taxon>Campylobacterota</taxon>
        <taxon>Epsilonproteobacteria</taxon>
        <taxon>Campylobacterales</taxon>
        <taxon>Campylobacteraceae</taxon>
        <taxon>Campylobacter</taxon>
    </lineage>
</organism>
<sequence>MKNLKFIPYILVLFSIYIQTNINSTNEAINKEIKSKENKSSEICTQNACNLDSIIIKNQNIDWNNFRFHH</sequence>
<reference evidence="2" key="1">
    <citation type="journal article" date="2014" name="Genome Announc.">
        <title>Complete Genome Sequence of Campylobacter iguaniorum Strain 1485ET, Isolated from a Bearded Dragon (Pogona vitticeps).</title>
        <authorList>
            <person name="Gilbert M.J."/>
            <person name="Miller W.G."/>
            <person name="Yee E."/>
            <person name="Kik M."/>
            <person name="Wagenaar J.A."/>
            <person name="Duim B."/>
        </authorList>
    </citation>
    <scope>NUCLEOTIDE SEQUENCE [LARGE SCALE GENOMIC DNA]</scope>
    <source>
        <strain evidence="2">1485E</strain>
    </source>
</reference>
<dbReference type="EMBL" id="CP009043">
    <property type="protein sequence ID" value="AII14002.1"/>
    <property type="molecule type" value="Genomic_DNA"/>
</dbReference>
<proteinExistence type="predicted"/>
<keyword evidence="2" id="KW-1185">Reference proteome</keyword>
<dbReference type="PATRIC" id="fig|1244531.5.peg.134"/>
<accession>A0A076F972</accession>
<evidence type="ECO:0000313" key="2">
    <source>
        <dbReference type="Proteomes" id="UP000028486"/>
    </source>
</evidence>
<dbReference type="AlphaFoldDB" id="A0A076F972"/>
<dbReference type="STRING" id="1244531.CIG2463D_0127"/>